<protein>
    <submittedName>
        <fullName evidence="2">Uncharacterized protein</fullName>
    </submittedName>
</protein>
<evidence type="ECO:0000256" key="1">
    <source>
        <dbReference type="SAM" id="MobiDB-lite"/>
    </source>
</evidence>
<feature type="region of interest" description="Disordered" evidence="1">
    <location>
        <begin position="21"/>
        <end position="46"/>
    </location>
</feature>
<dbReference type="EMBL" id="QGKV02001507">
    <property type="protein sequence ID" value="KAF3533844.1"/>
    <property type="molecule type" value="Genomic_DNA"/>
</dbReference>
<evidence type="ECO:0000313" key="3">
    <source>
        <dbReference type="Proteomes" id="UP000266723"/>
    </source>
</evidence>
<gene>
    <name evidence="2" type="ORF">DY000_02037458</name>
</gene>
<comment type="caution">
    <text evidence="2">The sequence shown here is derived from an EMBL/GenBank/DDBJ whole genome shotgun (WGS) entry which is preliminary data.</text>
</comment>
<accession>A0ABQ7BMF2</accession>
<name>A0ABQ7BMF2_BRACR</name>
<dbReference type="Proteomes" id="UP000266723">
    <property type="component" value="Unassembled WGS sequence"/>
</dbReference>
<reference evidence="2 3" key="1">
    <citation type="journal article" date="2020" name="BMC Genomics">
        <title>Intraspecific diversification of the crop wild relative Brassica cretica Lam. using demographic model selection.</title>
        <authorList>
            <person name="Kioukis A."/>
            <person name="Michalopoulou V.A."/>
            <person name="Briers L."/>
            <person name="Pirintsos S."/>
            <person name="Studholme D.J."/>
            <person name="Pavlidis P."/>
            <person name="Sarris P.F."/>
        </authorList>
    </citation>
    <scope>NUCLEOTIDE SEQUENCE [LARGE SCALE GENOMIC DNA]</scope>
    <source>
        <strain evidence="3">cv. PFS-1207/04</strain>
    </source>
</reference>
<organism evidence="2 3">
    <name type="scientific">Brassica cretica</name>
    <name type="common">Mustard</name>
    <dbReference type="NCBI Taxonomy" id="69181"/>
    <lineage>
        <taxon>Eukaryota</taxon>
        <taxon>Viridiplantae</taxon>
        <taxon>Streptophyta</taxon>
        <taxon>Embryophyta</taxon>
        <taxon>Tracheophyta</taxon>
        <taxon>Spermatophyta</taxon>
        <taxon>Magnoliopsida</taxon>
        <taxon>eudicotyledons</taxon>
        <taxon>Gunneridae</taxon>
        <taxon>Pentapetalae</taxon>
        <taxon>rosids</taxon>
        <taxon>malvids</taxon>
        <taxon>Brassicales</taxon>
        <taxon>Brassicaceae</taxon>
        <taxon>Brassiceae</taxon>
        <taxon>Brassica</taxon>
    </lineage>
</organism>
<evidence type="ECO:0000313" key="2">
    <source>
        <dbReference type="EMBL" id="KAF3533844.1"/>
    </source>
</evidence>
<keyword evidence="3" id="KW-1185">Reference proteome</keyword>
<sequence>MNKKFRDLFCKIEEATIGEDRELSDDVAHRSSQRGDEHGNGGDDLDQRFRSVELQRGLELVRLWATVESFDGRSATAAR</sequence>
<proteinExistence type="predicted"/>